<keyword evidence="2" id="KW-1185">Reference proteome</keyword>
<dbReference type="EMBL" id="RDQH01000339">
    <property type="protein sequence ID" value="RXH78574.1"/>
    <property type="molecule type" value="Genomic_DNA"/>
</dbReference>
<dbReference type="AlphaFoldDB" id="A0A498I8R4"/>
<evidence type="ECO:0000313" key="1">
    <source>
        <dbReference type="EMBL" id="RXH78574.1"/>
    </source>
</evidence>
<gene>
    <name evidence="1" type="ORF">DVH24_002092</name>
</gene>
<proteinExistence type="predicted"/>
<organism evidence="1 2">
    <name type="scientific">Malus domestica</name>
    <name type="common">Apple</name>
    <name type="synonym">Pyrus malus</name>
    <dbReference type="NCBI Taxonomy" id="3750"/>
    <lineage>
        <taxon>Eukaryota</taxon>
        <taxon>Viridiplantae</taxon>
        <taxon>Streptophyta</taxon>
        <taxon>Embryophyta</taxon>
        <taxon>Tracheophyta</taxon>
        <taxon>Spermatophyta</taxon>
        <taxon>Magnoliopsida</taxon>
        <taxon>eudicotyledons</taxon>
        <taxon>Gunneridae</taxon>
        <taxon>Pentapetalae</taxon>
        <taxon>rosids</taxon>
        <taxon>fabids</taxon>
        <taxon>Rosales</taxon>
        <taxon>Rosaceae</taxon>
        <taxon>Amygdaloideae</taxon>
        <taxon>Maleae</taxon>
        <taxon>Malus</taxon>
    </lineage>
</organism>
<reference evidence="1 2" key="1">
    <citation type="submission" date="2018-10" db="EMBL/GenBank/DDBJ databases">
        <title>A high-quality apple genome assembly.</title>
        <authorList>
            <person name="Hu J."/>
        </authorList>
    </citation>
    <scope>NUCLEOTIDE SEQUENCE [LARGE SCALE GENOMIC DNA]</scope>
    <source>
        <strain evidence="2">cv. HFTH1</strain>
        <tissue evidence="1">Young leaf</tissue>
    </source>
</reference>
<accession>A0A498I8R4</accession>
<sequence length="96" mass="11377">MENTCKSHSATDSNLSYHIIHYRNVMVLYSKMFPSTLKGPIMKWYSELPTRSIDCFETLVDLFTNTYFVYHNTRDESLRAYLMHFRAELVEVEKIG</sequence>
<dbReference type="Proteomes" id="UP000290289">
    <property type="component" value="Chromosome 13"/>
</dbReference>
<evidence type="ECO:0000313" key="2">
    <source>
        <dbReference type="Proteomes" id="UP000290289"/>
    </source>
</evidence>
<protein>
    <recommendedName>
        <fullName evidence="3">Retrotransposon gag domain-containing protein</fullName>
    </recommendedName>
</protein>
<name>A0A498I8R4_MALDO</name>
<evidence type="ECO:0008006" key="3">
    <source>
        <dbReference type="Google" id="ProtNLM"/>
    </source>
</evidence>
<comment type="caution">
    <text evidence="1">The sequence shown here is derived from an EMBL/GenBank/DDBJ whole genome shotgun (WGS) entry which is preliminary data.</text>
</comment>